<name>A0ABS2Q6F6_9BACL</name>
<reference evidence="2 3" key="1">
    <citation type="submission" date="2021-01" db="EMBL/GenBank/DDBJ databases">
        <title>Genomic Encyclopedia of Type Strains, Phase IV (KMG-IV): sequencing the most valuable type-strain genomes for metagenomic binning, comparative biology and taxonomic classification.</title>
        <authorList>
            <person name="Goeker M."/>
        </authorList>
    </citation>
    <scope>NUCLEOTIDE SEQUENCE [LARGE SCALE GENOMIC DNA]</scope>
    <source>
        <strain evidence="2 3">DSM 100968</strain>
    </source>
</reference>
<accession>A0ABS2Q6F6</accession>
<organism evidence="2 3">
    <name type="scientific">Sporolactobacillus spathodeae</name>
    <dbReference type="NCBI Taxonomy" id="1465502"/>
    <lineage>
        <taxon>Bacteria</taxon>
        <taxon>Bacillati</taxon>
        <taxon>Bacillota</taxon>
        <taxon>Bacilli</taxon>
        <taxon>Bacillales</taxon>
        <taxon>Sporolactobacillaceae</taxon>
        <taxon>Sporolactobacillus</taxon>
    </lineage>
</organism>
<keyword evidence="3" id="KW-1185">Reference proteome</keyword>
<feature type="transmembrane region" description="Helical" evidence="1">
    <location>
        <begin position="27"/>
        <end position="54"/>
    </location>
</feature>
<keyword evidence="1" id="KW-0472">Membrane</keyword>
<evidence type="ECO:0000313" key="3">
    <source>
        <dbReference type="Proteomes" id="UP000823201"/>
    </source>
</evidence>
<protein>
    <submittedName>
        <fullName evidence="2">Uncharacterized protein</fullName>
    </submittedName>
</protein>
<dbReference type="Proteomes" id="UP000823201">
    <property type="component" value="Unassembled WGS sequence"/>
</dbReference>
<evidence type="ECO:0000256" key="1">
    <source>
        <dbReference type="SAM" id="Phobius"/>
    </source>
</evidence>
<dbReference type="EMBL" id="JAFBEV010000005">
    <property type="protein sequence ID" value="MBM7657377.1"/>
    <property type="molecule type" value="Genomic_DNA"/>
</dbReference>
<evidence type="ECO:0000313" key="2">
    <source>
        <dbReference type="EMBL" id="MBM7657377.1"/>
    </source>
</evidence>
<keyword evidence="1" id="KW-1133">Transmembrane helix</keyword>
<sequence length="82" mass="9288">MGISIDSFGPRISESIDRHRFVKELGFAKICCVFQTFIVLCSLAAGALHVSLFYNIFHAKSFDPLTEKKTASRLKRPSVEFY</sequence>
<keyword evidence="1" id="KW-0812">Transmembrane</keyword>
<gene>
    <name evidence="2" type="ORF">JOC27_000820</name>
</gene>
<proteinExistence type="predicted"/>
<comment type="caution">
    <text evidence="2">The sequence shown here is derived from an EMBL/GenBank/DDBJ whole genome shotgun (WGS) entry which is preliminary data.</text>
</comment>